<keyword evidence="4" id="KW-0378">Hydrolase</keyword>
<dbReference type="InterPro" id="IPR036938">
    <property type="entry name" value="PAP2/HPO_sf"/>
</dbReference>
<dbReference type="PANTHER" id="PTHR14969:SF62">
    <property type="entry name" value="DECAPRENYLPHOSPHORYL-5-PHOSPHORIBOSE PHOSPHATASE RV3807C-RELATED"/>
    <property type="match status" value="1"/>
</dbReference>
<keyword evidence="10" id="KW-1185">Reference proteome</keyword>
<accession>A0ABX2F098</accession>
<feature type="domain" description="Phosphatidic acid phosphatase type 2/haloperoxidase" evidence="8">
    <location>
        <begin position="54"/>
        <end position="167"/>
    </location>
</feature>
<keyword evidence="5 7" id="KW-1133">Transmembrane helix</keyword>
<comment type="caution">
    <text evidence="9">The sequence shown here is derived from an EMBL/GenBank/DDBJ whole genome shotgun (WGS) entry which is preliminary data.</text>
</comment>
<evidence type="ECO:0000256" key="1">
    <source>
        <dbReference type="ARBA" id="ARBA00004651"/>
    </source>
</evidence>
<keyword evidence="2" id="KW-1003">Cell membrane</keyword>
<evidence type="ECO:0000259" key="8">
    <source>
        <dbReference type="SMART" id="SM00014"/>
    </source>
</evidence>
<evidence type="ECO:0000256" key="7">
    <source>
        <dbReference type="SAM" id="Phobius"/>
    </source>
</evidence>
<gene>
    <name evidence="9" type="ORF">GC106_18830</name>
</gene>
<evidence type="ECO:0000313" key="10">
    <source>
        <dbReference type="Proteomes" id="UP000763557"/>
    </source>
</evidence>
<evidence type="ECO:0000256" key="4">
    <source>
        <dbReference type="ARBA" id="ARBA00022801"/>
    </source>
</evidence>
<evidence type="ECO:0000256" key="2">
    <source>
        <dbReference type="ARBA" id="ARBA00022475"/>
    </source>
</evidence>
<dbReference type="InterPro" id="IPR000326">
    <property type="entry name" value="PAP2/HPO"/>
</dbReference>
<sequence length="183" mass="19604">MVDQWYLDIAGLGARSPEFVRWFSAFATDAIIGVFPVMFVVVWWRARHRQAAAMARAIAAPVLAVVAYVVSEVVKNIWQEDRPCRVLGDVATIVTCPEFGDWSFPSNHATVAGAAAAGILWSSRNLGIVAAGLAVLAALSRVFVGAHYPHDVLAGLLLGVALAAFVPPLARAMTPVVARVRTR</sequence>
<evidence type="ECO:0000313" key="9">
    <source>
        <dbReference type="EMBL" id="NRN64677.1"/>
    </source>
</evidence>
<organism evidence="9 10">
    <name type="scientific">Kibdelosporangium persicum</name>
    <dbReference type="NCBI Taxonomy" id="2698649"/>
    <lineage>
        <taxon>Bacteria</taxon>
        <taxon>Bacillati</taxon>
        <taxon>Actinomycetota</taxon>
        <taxon>Actinomycetes</taxon>
        <taxon>Pseudonocardiales</taxon>
        <taxon>Pseudonocardiaceae</taxon>
        <taxon>Kibdelosporangium</taxon>
    </lineage>
</organism>
<feature type="transmembrane region" description="Helical" evidence="7">
    <location>
        <begin position="152"/>
        <end position="173"/>
    </location>
</feature>
<protein>
    <submittedName>
        <fullName evidence="9">Undecaprenyl-diphosphate phosphatase</fullName>
    </submittedName>
</protein>
<evidence type="ECO:0000256" key="5">
    <source>
        <dbReference type="ARBA" id="ARBA00022989"/>
    </source>
</evidence>
<dbReference type="SUPFAM" id="SSF48317">
    <property type="entry name" value="Acid phosphatase/Vanadium-dependent haloperoxidase"/>
    <property type="match status" value="1"/>
</dbReference>
<evidence type="ECO:0000256" key="3">
    <source>
        <dbReference type="ARBA" id="ARBA00022692"/>
    </source>
</evidence>
<dbReference type="SMART" id="SM00014">
    <property type="entry name" value="acidPPc"/>
    <property type="match status" value="1"/>
</dbReference>
<keyword evidence="6 7" id="KW-0472">Membrane</keyword>
<evidence type="ECO:0000256" key="6">
    <source>
        <dbReference type="ARBA" id="ARBA00023136"/>
    </source>
</evidence>
<proteinExistence type="predicted"/>
<feature type="transmembrane region" description="Helical" evidence="7">
    <location>
        <begin position="126"/>
        <end position="146"/>
    </location>
</feature>
<dbReference type="RefSeq" id="WP_173127207.1">
    <property type="nucleotide sequence ID" value="NZ_CBCSGW010000080.1"/>
</dbReference>
<comment type="subcellular location">
    <subcellularLocation>
        <location evidence="1">Cell membrane</location>
        <topology evidence="1">Multi-pass membrane protein</topology>
    </subcellularLocation>
</comment>
<dbReference type="PANTHER" id="PTHR14969">
    <property type="entry name" value="SPHINGOSINE-1-PHOSPHATE PHOSPHOHYDROLASE"/>
    <property type="match status" value="1"/>
</dbReference>
<dbReference type="EMBL" id="JAAATY010000004">
    <property type="protein sequence ID" value="NRN64677.1"/>
    <property type="molecule type" value="Genomic_DNA"/>
</dbReference>
<dbReference type="Gene3D" id="1.20.144.10">
    <property type="entry name" value="Phosphatidic acid phosphatase type 2/haloperoxidase"/>
    <property type="match status" value="1"/>
</dbReference>
<dbReference type="Pfam" id="PF01569">
    <property type="entry name" value="PAP2"/>
    <property type="match status" value="1"/>
</dbReference>
<feature type="transmembrane region" description="Helical" evidence="7">
    <location>
        <begin position="20"/>
        <end position="44"/>
    </location>
</feature>
<reference evidence="9 10" key="1">
    <citation type="submission" date="2020-01" db="EMBL/GenBank/DDBJ databases">
        <title>Kibdelosporangium persica a novel Actinomycetes from a hot desert in Iran.</title>
        <authorList>
            <person name="Safaei N."/>
            <person name="Zaburannyi N."/>
            <person name="Mueller R."/>
            <person name="Wink J."/>
        </authorList>
    </citation>
    <scope>NUCLEOTIDE SEQUENCE [LARGE SCALE GENOMIC DNA]</scope>
    <source>
        <strain evidence="9 10">4NS15</strain>
    </source>
</reference>
<dbReference type="Proteomes" id="UP000763557">
    <property type="component" value="Unassembled WGS sequence"/>
</dbReference>
<keyword evidence="3 7" id="KW-0812">Transmembrane</keyword>
<name>A0ABX2F098_9PSEU</name>